<dbReference type="Proteomes" id="UP000197032">
    <property type="component" value="Unassembled WGS sequence"/>
</dbReference>
<evidence type="ECO:0000313" key="2">
    <source>
        <dbReference type="Proteomes" id="UP000197032"/>
    </source>
</evidence>
<dbReference type="InterPro" id="IPR054227">
    <property type="entry name" value="DUF6951"/>
</dbReference>
<sequence length="116" mass="13081">MTRVKVYAGICGFTSVIKVQRVERLTVRVQIISACPAMQAMNARLGEVDCTRGVFSRIRDSLIYRLAHEEVKHTDCPMPSAILKAIQVELDAALPKDVIFQITKEEEEVFSDQNNE</sequence>
<reference evidence="2" key="1">
    <citation type="journal article" date="2017" name="Appl. Environ. Microbiol.">
        <title>Genomic analysis of Calderihabitans maritimus KKC1, a thermophilic hydrogenogenic carboxydotrophic bacterium isolated from marine sediment.</title>
        <authorList>
            <person name="Omae K."/>
            <person name="Yoneda Y."/>
            <person name="Fukuyama Y."/>
            <person name="Yoshida T."/>
            <person name="Sako Y."/>
        </authorList>
    </citation>
    <scope>NUCLEOTIDE SEQUENCE [LARGE SCALE GENOMIC DNA]</scope>
    <source>
        <strain evidence="2">KKC1</strain>
    </source>
</reference>
<gene>
    <name evidence="1" type="ORF">KKC1_02110</name>
</gene>
<organism evidence="1 2">
    <name type="scientific">Calderihabitans maritimus</name>
    <dbReference type="NCBI Taxonomy" id="1246530"/>
    <lineage>
        <taxon>Bacteria</taxon>
        <taxon>Bacillati</taxon>
        <taxon>Bacillota</taxon>
        <taxon>Clostridia</taxon>
        <taxon>Neomoorellales</taxon>
        <taxon>Calderihabitantaceae</taxon>
        <taxon>Calderihabitans</taxon>
    </lineage>
</organism>
<accession>A0A1Z5HNE5</accession>
<dbReference type="Pfam" id="PF22263">
    <property type="entry name" value="DUF6951"/>
    <property type="match status" value="1"/>
</dbReference>
<comment type="caution">
    <text evidence="1">The sequence shown here is derived from an EMBL/GenBank/DDBJ whole genome shotgun (WGS) entry which is preliminary data.</text>
</comment>
<dbReference type="RefSeq" id="WP_088552646.1">
    <property type="nucleotide sequence ID" value="NZ_BDGJ01000004.1"/>
</dbReference>
<proteinExistence type="predicted"/>
<evidence type="ECO:0000313" key="1">
    <source>
        <dbReference type="EMBL" id="GAW91049.1"/>
    </source>
</evidence>
<dbReference type="AlphaFoldDB" id="A0A1Z5HNE5"/>
<dbReference type="OrthoDB" id="1807880at2"/>
<name>A0A1Z5HNE5_9FIRM</name>
<keyword evidence="2" id="KW-1185">Reference proteome</keyword>
<protein>
    <submittedName>
        <fullName evidence="1">Uncharacterized protein</fullName>
    </submittedName>
</protein>
<dbReference type="EMBL" id="BDGJ01000004">
    <property type="protein sequence ID" value="GAW91049.1"/>
    <property type="molecule type" value="Genomic_DNA"/>
</dbReference>